<name>A0A1C6RIH8_9ACTN</name>
<dbReference type="Proteomes" id="UP000198959">
    <property type="component" value="Unassembled WGS sequence"/>
</dbReference>
<evidence type="ECO:0000313" key="3">
    <source>
        <dbReference type="Proteomes" id="UP000198959"/>
    </source>
</evidence>
<accession>A0A1C6RIH8</accession>
<protein>
    <submittedName>
        <fullName evidence="2">Uncharacterized protein</fullName>
    </submittedName>
</protein>
<dbReference type="STRING" id="145854.GA0074692_0060"/>
<dbReference type="EMBL" id="FMHW01000002">
    <property type="protein sequence ID" value="SCL16981.1"/>
    <property type="molecule type" value="Genomic_DNA"/>
</dbReference>
<dbReference type="AlphaFoldDB" id="A0A1C6RIH8"/>
<gene>
    <name evidence="2" type="ORF">GA0074692_0060</name>
</gene>
<evidence type="ECO:0000256" key="1">
    <source>
        <dbReference type="SAM" id="MobiDB-lite"/>
    </source>
</evidence>
<feature type="compositionally biased region" description="Low complexity" evidence="1">
    <location>
        <begin position="1"/>
        <end position="16"/>
    </location>
</feature>
<sequence>MASSAARSFAFSASSSTRDRSFSCRVGGFGIRAAAATRTLPSVAFIFRSVLRLFPRPSVWVRAVVPKAAARASTTGTARSASDST</sequence>
<organism evidence="2 3">
    <name type="scientific">Micromonospora pallida</name>
    <dbReference type="NCBI Taxonomy" id="145854"/>
    <lineage>
        <taxon>Bacteria</taxon>
        <taxon>Bacillati</taxon>
        <taxon>Actinomycetota</taxon>
        <taxon>Actinomycetes</taxon>
        <taxon>Micromonosporales</taxon>
        <taxon>Micromonosporaceae</taxon>
        <taxon>Micromonospora</taxon>
    </lineage>
</organism>
<reference evidence="3" key="1">
    <citation type="submission" date="2016-06" db="EMBL/GenBank/DDBJ databases">
        <authorList>
            <person name="Varghese N."/>
            <person name="Submissions Spin"/>
        </authorList>
    </citation>
    <scope>NUCLEOTIDE SEQUENCE [LARGE SCALE GENOMIC DNA]</scope>
    <source>
        <strain evidence="3">DSM 43817</strain>
    </source>
</reference>
<proteinExistence type="predicted"/>
<keyword evidence="3" id="KW-1185">Reference proteome</keyword>
<feature type="region of interest" description="Disordered" evidence="1">
    <location>
        <begin position="1"/>
        <end position="20"/>
    </location>
</feature>
<evidence type="ECO:0000313" key="2">
    <source>
        <dbReference type="EMBL" id="SCL16981.1"/>
    </source>
</evidence>